<accession>C8VXP2</accession>
<dbReference type="KEGG" id="dae:Dtox_1851"/>
<name>C8VXP2_DESAS</name>
<evidence type="ECO:0000313" key="2">
    <source>
        <dbReference type="Proteomes" id="UP000002217"/>
    </source>
</evidence>
<reference evidence="1 2" key="1">
    <citation type="journal article" date="2009" name="Stand. Genomic Sci.">
        <title>Complete genome sequence of Desulfotomaculum acetoxidans type strain (5575).</title>
        <authorList>
            <person name="Spring S."/>
            <person name="Lapidus A."/>
            <person name="Schroder M."/>
            <person name="Gleim D."/>
            <person name="Sims D."/>
            <person name="Meincke L."/>
            <person name="Glavina Del Rio T."/>
            <person name="Tice H."/>
            <person name="Copeland A."/>
            <person name="Cheng J.F."/>
            <person name="Lucas S."/>
            <person name="Chen F."/>
            <person name="Nolan M."/>
            <person name="Bruce D."/>
            <person name="Goodwin L."/>
            <person name="Pitluck S."/>
            <person name="Ivanova N."/>
            <person name="Mavromatis K."/>
            <person name="Mikhailova N."/>
            <person name="Pati A."/>
            <person name="Chen A."/>
            <person name="Palaniappan K."/>
            <person name="Land M."/>
            <person name="Hauser L."/>
            <person name="Chang Y.J."/>
            <person name="Jeffries C.D."/>
            <person name="Chain P."/>
            <person name="Saunders E."/>
            <person name="Brettin T."/>
            <person name="Detter J.C."/>
            <person name="Goker M."/>
            <person name="Bristow J."/>
            <person name="Eisen J.A."/>
            <person name="Markowitz V."/>
            <person name="Hugenholtz P."/>
            <person name="Kyrpides N.C."/>
            <person name="Klenk H.P."/>
            <person name="Han C."/>
        </authorList>
    </citation>
    <scope>NUCLEOTIDE SEQUENCE [LARGE SCALE GENOMIC DNA]</scope>
    <source>
        <strain evidence="2">ATCC 49208 / DSM 771 / VKM B-1644</strain>
    </source>
</reference>
<protein>
    <submittedName>
        <fullName evidence="1">Uncharacterized protein</fullName>
    </submittedName>
</protein>
<dbReference type="EMBL" id="CP001720">
    <property type="protein sequence ID" value="ACV62698.1"/>
    <property type="molecule type" value="Genomic_DNA"/>
</dbReference>
<dbReference type="STRING" id="485916.Dtox_1851"/>
<proteinExistence type="predicted"/>
<keyword evidence="2" id="KW-1185">Reference proteome</keyword>
<evidence type="ECO:0000313" key="1">
    <source>
        <dbReference type="EMBL" id="ACV62698.1"/>
    </source>
</evidence>
<gene>
    <name evidence="1" type="ordered locus">Dtox_1851</name>
</gene>
<dbReference type="eggNOG" id="COG4733">
    <property type="taxonomic scope" value="Bacteria"/>
</dbReference>
<dbReference type="HOGENOM" id="CLU_1029441_0_0_9"/>
<dbReference type="Proteomes" id="UP000002217">
    <property type="component" value="Chromosome"/>
</dbReference>
<organism evidence="1 2">
    <name type="scientific">Desulfofarcimen acetoxidans (strain ATCC 49208 / DSM 771 / KCTC 5769 / VKM B-1644 / 5575)</name>
    <name type="common">Desulfotomaculum acetoxidans</name>
    <dbReference type="NCBI Taxonomy" id="485916"/>
    <lineage>
        <taxon>Bacteria</taxon>
        <taxon>Bacillati</taxon>
        <taxon>Bacillota</taxon>
        <taxon>Clostridia</taxon>
        <taxon>Eubacteriales</taxon>
        <taxon>Peptococcaceae</taxon>
        <taxon>Desulfofarcimen</taxon>
    </lineage>
</organism>
<dbReference type="AlphaFoldDB" id="C8VXP2"/>
<sequence>MAFEVYDNDPYTGYISWFGVHIVYKGVDYAIQNGYTNARYVYWLINNPYVFQASNTYPDITDDDAVVFLNKNGTHVTVPNSTVIDGSLIVPESILTQALSANCVTGEKILAGSISSDELAAGSVGAEKIAAGAVVADKIAAGTIDSNHINANGITANVITSGQLLTGQVEIVDENGYTKMTGDGMRVYDKNGSLAGHVGWYDSLGTQNATFTRGCDAFDSKGVQYTQNVPRYEYARNPAPIWQDFFDTNTLVEQFLIIIEPQIGMVYNFL</sequence>
<dbReference type="RefSeq" id="WP_015757406.1">
    <property type="nucleotide sequence ID" value="NC_013216.1"/>
</dbReference>
<dbReference type="OrthoDB" id="2081828at2"/>